<evidence type="ECO:0000256" key="3">
    <source>
        <dbReference type="ARBA" id="ARBA00004629"/>
    </source>
</evidence>
<evidence type="ECO:0000256" key="14">
    <source>
        <dbReference type="ARBA" id="ARBA00023306"/>
    </source>
</evidence>
<keyword evidence="12" id="KW-0206">Cytoskeleton</keyword>
<keyword evidence="10" id="KW-0498">Mitosis</keyword>
<organism evidence="17 18">
    <name type="scientific">Dimargaris verticillata</name>
    <dbReference type="NCBI Taxonomy" id="2761393"/>
    <lineage>
        <taxon>Eukaryota</taxon>
        <taxon>Fungi</taxon>
        <taxon>Fungi incertae sedis</taxon>
        <taxon>Zoopagomycota</taxon>
        <taxon>Kickxellomycotina</taxon>
        <taxon>Dimargaritomycetes</taxon>
        <taxon>Dimargaritales</taxon>
        <taxon>Dimargaritaceae</taxon>
        <taxon>Dimargaris</taxon>
    </lineage>
</organism>
<dbReference type="InterPro" id="IPR013964">
    <property type="entry name" value="DASH_Ask1"/>
</dbReference>
<keyword evidence="8" id="KW-0132">Cell division</keyword>
<feature type="region of interest" description="Disordered" evidence="16">
    <location>
        <begin position="102"/>
        <end position="124"/>
    </location>
</feature>
<evidence type="ECO:0000256" key="15">
    <source>
        <dbReference type="ARBA" id="ARBA00023328"/>
    </source>
</evidence>
<dbReference type="AlphaFoldDB" id="A0A9W8BA82"/>
<evidence type="ECO:0000256" key="11">
    <source>
        <dbReference type="ARBA" id="ARBA00022838"/>
    </source>
</evidence>
<protein>
    <recommendedName>
        <fullName evidence="5">DASH complex subunit ASK1</fullName>
    </recommendedName>
</protein>
<evidence type="ECO:0000313" key="17">
    <source>
        <dbReference type="EMBL" id="KAJ1983463.1"/>
    </source>
</evidence>
<gene>
    <name evidence="17" type="ORF">H4R34_001260</name>
</gene>
<name>A0A9W8BA82_9FUNG</name>
<comment type="similarity">
    <text evidence="4">Belongs to the DASH complex ASK1 family.</text>
</comment>
<feature type="compositionally biased region" description="Low complexity" evidence="16">
    <location>
        <begin position="151"/>
        <end position="165"/>
    </location>
</feature>
<dbReference type="OrthoDB" id="5573898at2759"/>
<evidence type="ECO:0000256" key="8">
    <source>
        <dbReference type="ARBA" id="ARBA00022618"/>
    </source>
</evidence>
<dbReference type="PANTHER" id="PTHR28200">
    <property type="entry name" value="DASH COMPLEX SUBUNIT ASK1"/>
    <property type="match status" value="1"/>
</dbReference>
<dbReference type="PANTHER" id="PTHR28200:SF1">
    <property type="entry name" value="DASH COMPLEX SUBUNIT ASK1"/>
    <property type="match status" value="1"/>
</dbReference>
<dbReference type="GO" id="GO:0008608">
    <property type="term" value="P:attachment of spindle microtubules to kinetochore"/>
    <property type="evidence" value="ECO:0007669"/>
    <property type="project" value="InterPro"/>
</dbReference>
<keyword evidence="15" id="KW-0137">Centromere</keyword>
<keyword evidence="18" id="KW-1185">Reference proteome</keyword>
<feature type="compositionally biased region" description="Pro residues" evidence="16">
    <location>
        <begin position="282"/>
        <end position="294"/>
    </location>
</feature>
<dbReference type="GO" id="GO:0072686">
    <property type="term" value="C:mitotic spindle"/>
    <property type="evidence" value="ECO:0007669"/>
    <property type="project" value="InterPro"/>
</dbReference>
<evidence type="ECO:0000256" key="9">
    <source>
        <dbReference type="ARBA" id="ARBA00022701"/>
    </source>
</evidence>
<feature type="region of interest" description="Disordered" evidence="16">
    <location>
        <begin position="510"/>
        <end position="536"/>
    </location>
</feature>
<comment type="caution">
    <text evidence="17">The sequence shown here is derived from an EMBL/GenBank/DDBJ whole genome shotgun (WGS) entry which is preliminary data.</text>
</comment>
<dbReference type="Proteomes" id="UP001151582">
    <property type="component" value="Unassembled WGS sequence"/>
</dbReference>
<evidence type="ECO:0000256" key="16">
    <source>
        <dbReference type="SAM" id="MobiDB-lite"/>
    </source>
</evidence>
<dbReference type="GO" id="GO:0005874">
    <property type="term" value="C:microtubule"/>
    <property type="evidence" value="ECO:0007669"/>
    <property type="project" value="UniProtKB-KW"/>
</dbReference>
<reference evidence="17" key="1">
    <citation type="submission" date="2022-07" db="EMBL/GenBank/DDBJ databases">
        <title>Phylogenomic reconstructions and comparative analyses of Kickxellomycotina fungi.</title>
        <authorList>
            <person name="Reynolds N.K."/>
            <person name="Stajich J.E."/>
            <person name="Barry K."/>
            <person name="Grigoriev I.V."/>
            <person name="Crous P."/>
            <person name="Smith M.E."/>
        </authorList>
    </citation>
    <scope>NUCLEOTIDE SEQUENCE</scope>
    <source>
        <strain evidence="17">RSA 567</strain>
    </source>
</reference>
<keyword evidence="14" id="KW-0131">Cell cycle</keyword>
<keyword evidence="13" id="KW-0539">Nucleus</keyword>
<evidence type="ECO:0000256" key="7">
    <source>
        <dbReference type="ARBA" id="ARBA00022490"/>
    </source>
</evidence>
<keyword evidence="6" id="KW-0158">Chromosome</keyword>
<evidence type="ECO:0000313" key="18">
    <source>
        <dbReference type="Proteomes" id="UP001151582"/>
    </source>
</evidence>
<keyword evidence="7" id="KW-0963">Cytoplasm</keyword>
<proteinExistence type="inferred from homology"/>
<evidence type="ECO:0000256" key="10">
    <source>
        <dbReference type="ARBA" id="ARBA00022776"/>
    </source>
</evidence>
<evidence type="ECO:0000256" key="13">
    <source>
        <dbReference type="ARBA" id="ARBA00023242"/>
    </source>
</evidence>
<keyword evidence="9" id="KW-0493">Microtubule</keyword>
<evidence type="ECO:0000256" key="2">
    <source>
        <dbReference type="ARBA" id="ARBA00004186"/>
    </source>
</evidence>
<sequence length="536" mass="57643">MRSLPLNSDIPFESLDPHAQLELLEQNITYLLQEIDANFAVTHRNLESELLPRVEKLGHSSKRLLEICKPWLQFFELFATPNAGEPASSDWANESANSFAYPLGEPLPSDTGYGQLPRTPGSARSRLSQSIKLLQLPVVSPSFRSVRGLIQQTTSSQQSPGLSSRSDAKAHSSAWPPSAARTDDDDESTTATLTKTSDACLNYGPMLTPSKPEGRYASTLGDTVSTFRSHATAGQYASGLTPMSTANHSYFDTSSLASTPSEIRRFIQEKTPRALHHSRSVQPPPDDPFSPSPGPSTRAANDTPRTSTELVAPSESLGWSPDTSALMKRYTSHTSPAGLPIDAAFADVPAGNQPLDAASSLCSPATNNYSARTHRRLSGLTREIEALLEDDPDETVLLSQLTRKYDTTVTSLPMLSENDGESENDDSGVLGGGNHDAQDETDIFASSPMHMDPAHTTADTSLRAPTTFTTTASPSERAWRPRQPSSIPGAGHGDLASFIGDDTVQVAFNSESPCAPKSIRWSQPQARAASQNTTPP</sequence>
<feature type="region of interest" description="Disordered" evidence="16">
    <location>
        <begin position="273"/>
        <end position="318"/>
    </location>
</feature>
<dbReference type="GO" id="GO:0044732">
    <property type="term" value="C:mitotic spindle pole body"/>
    <property type="evidence" value="ECO:0007669"/>
    <property type="project" value="TreeGrafter"/>
</dbReference>
<evidence type="ECO:0000256" key="5">
    <source>
        <dbReference type="ARBA" id="ARBA00014520"/>
    </source>
</evidence>
<accession>A0A9W8BA82</accession>
<feature type="region of interest" description="Disordered" evidence="16">
    <location>
        <begin position="410"/>
        <end position="498"/>
    </location>
</feature>
<feature type="compositionally biased region" description="Polar residues" evidence="16">
    <location>
        <begin position="298"/>
        <end position="309"/>
    </location>
</feature>
<dbReference type="GO" id="GO:0042729">
    <property type="term" value="C:DASH complex"/>
    <property type="evidence" value="ECO:0007669"/>
    <property type="project" value="InterPro"/>
</dbReference>
<dbReference type="GO" id="GO:0051301">
    <property type="term" value="P:cell division"/>
    <property type="evidence" value="ECO:0007669"/>
    <property type="project" value="UniProtKB-KW"/>
</dbReference>
<dbReference type="EMBL" id="JANBQB010000054">
    <property type="protein sequence ID" value="KAJ1983463.1"/>
    <property type="molecule type" value="Genomic_DNA"/>
</dbReference>
<comment type="subcellular location">
    <subcellularLocation>
        <location evidence="3">Chromosome</location>
        <location evidence="3">Centromere</location>
        <location evidence="3">Kinetochore</location>
    </subcellularLocation>
    <subcellularLocation>
        <location evidence="2">Cytoplasm</location>
        <location evidence="2">Cytoskeleton</location>
        <location evidence="2">Spindle</location>
    </subcellularLocation>
    <subcellularLocation>
        <location evidence="1">Nucleus</location>
    </subcellularLocation>
</comment>
<evidence type="ECO:0000256" key="4">
    <source>
        <dbReference type="ARBA" id="ARBA00010731"/>
    </source>
</evidence>
<evidence type="ECO:0000256" key="12">
    <source>
        <dbReference type="ARBA" id="ARBA00023212"/>
    </source>
</evidence>
<feature type="compositionally biased region" description="Polar residues" evidence="16">
    <location>
        <begin position="520"/>
        <end position="536"/>
    </location>
</feature>
<keyword evidence="11" id="KW-0995">Kinetochore</keyword>
<evidence type="ECO:0000256" key="6">
    <source>
        <dbReference type="ARBA" id="ARBA00022454"/>
    </source>
</evidence>
<dbReference type="Pfam" id="PF08655">
    <property type="entry name" value="DASH_Ask1"/>
    <property type="match status" value="1"/>
</dbReference>
<feature type="region of interest" description="Disordered" evidence="16">
    <location>
        <begin position="151"/>
        <end position="193"/>
    </location>
</feature>
<evidence type="ECO:0000256" key="1">
    <source>
        <dbReference type="ARBA" id="ARBA00004123"/>
    </source>
</evidence>